<sequence length="88" mass="9705">MVYITIMSVCLVVPFSVGEFCVSFLRSYATMIDAMLLLEIQRWINASSIIAFALISVVAVMMVSRAKGGRSYSDIPITLESLAQTCIF</sequence>
<dbReference type="EMBL" id="UYWY01000334">
    <property type="protein sequence ID" value="VDM24605.1"/>
    <property type="molecule type" value="Genomic_DNA"/>
</dbReference>
<evidence type="ECO:0000313" key="4">
    <source>
        <dbReference type="WBParaSite" id="TCNE_0000064701-mRNA-1"/>
    </source>
</evidence>
<protein>
    <submittedName>
        <fullName evidence="4">Ovule protein</fullName>
    </submittedName>
</protein>
<reference evidence="2 3" key="2">
    <citation type="submission" date="2018-11" db="EMBL/GenBank/DDBJ databases">
        <authorList>
            <consortium name="Pathogen Informatics"/>
        </authorList>
    </citation>
    <scope>NUCLEOTIDE SEQUENCE [LARGE SCALE GENOMIC DNA]</scope>
</reference>
<evidence type="ECO:0000256" key="1">
    <source>
        <dbReference type="SAM" id="Phobius"/>
    </source>
</evidence>
<dbReference type="WBParaSite" id="TCNE_0000064701-mRNA-1">
    <property type="protein sequence ID" value="TCNE_0000064701-mRNA-1"/>
    <property type="gene ID" value="TCNE_0000064701"/>
</dbReference>
<feature type="transmembrane region" description="Helical" evidence="1">
    <location>
        <begin position="42"/>
        <end position="63"/>
    </location>
</feature>
<keyword evidence="1" id="KW-0812">Transmembrane</keyword>
<dbReference type="Proteomes" id="UP000050794">
    <property type="component" value="Unassembled WGS sequence"/>
</dbReference>
<evidence type="ECO:0000313" key="2">
    <source>
        <dbReference type="EMBL" id="VDM24605.1"/>
    </source>
</evidence>
<keyword evidence="3" id="KW-1185">Reference proteome</keyword>
<gene>
    <name evidence="2" type="ORF">TCNE_LOCUS648</name>
</gene>
<name>A0A183TWM8_TOXCA</name>
<dbReference type="AlphaFoldDB" id="A0A183TWM8"/>
<proteinExistence type="predicted"/>
<keyword evidence="1" id="KW-0472">Membrane</keyword>
<keyword evidence="1" id="KW-1133">Transmembrane helix</keyword>
<organism evidence="3 4">
    <name type="scientific">Toxocara canis</name>
    <name type="common">Canine roundworm</name>
    <dbReference type="NCBI Taxonomy" id="6265"/>
    <lineage>
        <taxon>Eukaryota</taxon>
        <taxon>Metazoa</taxon>
        <taxon>Ecdysozoa</taxon>
        <taxon>Nematoda</taxon>
        <taxon>Chromadorea</taxon>
        <taxon>Rhabditida</taxon>
        <taxon>Spirurina</taxon>
        <taxon>Ascaridomorpha</taxon>
        <taxon>Ascaridoidea</taxon>
        <taxon>Toxocaridae</taxon>
        <taxon>Toxocara</taxon>
    </lineage>
</organism>
<evidence type="ECO:0000313" key="3">
    <source>
        <dbReference type="Proteomes" id="UP000050794"/>
    </source>
</evidence>
<reference evidence="4" key="1">
    <citation type="submission" date="2016-06" db="UniProtKB">
        <authorList>
            <consortium name="WormBaseParasite"/>
        </authorList>
    </citation>
    <scope>IDENTIFICATION</scope>
</reference>
<accession>A0A183TWM8</accession>